<dbReference type="AlphaFoldDB" id="A0A940S9V6"/>
<dbReference type="GO" id="GO:0003677">
    <property type="term" value="F:DNA binding"/>
    <property type="evidence" value="ECO:0007669"/>
    <property type="project" value="UniProtKB-KW"/>
</dbReference>
<dbReference type="InterPro" id="IPR011711">
    <property type="entry name" value="GntR_C"/>
</dbReference>
<evidence type="ECO:0000256" key="2">
    <source>
        <dbReference type="ARBA" id="ARBA00023125"/>
    </source>
</evidence>
<dbReference type="PRINTS" id="PR00035">
    <property type="entry name" value="HTHGNTR"/>
</dbReference>
<dbReference type="Gene3D" id="1.10.10.10">
    <property type="entry name" value="Winged helix-like DNA-binding domain superfamily/Winged helix DNA-binding domain"/>
    <property type="match status" value="1"/>
</dbReference>
<feature type="domain" description="HTH gntR-type" evidence="4">
    <location>
        <begin position="12"/>
        <end position="80"/>
    </location>
</feature>
<reference evidence="5" key="1">
    <citation type="submission" date="2021-03" db="EMBL/GenBank/DDBJ databases">
        <authorList>
            <person name="So Y."/>
        </authorList>
    </citation>
    <scope>NUCLEOTIDE SEQUENCE</scope>
    <source>
        <strain evidence="5">SG15</strain>
    </source>
</reference>
<dbReference type="SMART" id="SM00895">
    <property type="entry name" value="FCD"/>
    <property type="match status" value="1"/>
</dbReference>
<evidence type="ECO:0000313" key="5">
    <source>
        <dbReference type="EMBL" id="MBP0495688.1"/>
    </source>
</evidence>
<dbReference type="GO" id="GO:0003700">
    <property type="term" value="F:DNA-binding transcription factor activity"/>
    <property type="evidence" value="ECO:0007669"/>
    <property type="project" value="InterPro"/>
</dbReference>
<protein>
    <submittedName>
        <fullName evidence="5">FadR family transcriptional regulator</fullName>
    </submittedName>
</protein>
<dbReference type="Proteomes" id="UP000677537">
    <property type="component" value="Unassembled WGS sequence"/>
</dbReference>
<organism evidence="5 6">
    <name type="scientific">Roseomonas indoligenes</name>
    <dbReference type="NCBI Taxonomy" id="2820811"/>
    <lineage>
        <taxon>Bacteria</taxon>
        <taxon>Pseudomonadati</taxon>
        <taxon>Pseudomonadota</taxon>
        <taxon>Alphaproteobacteria</taxon>
        <taxon>Acetobacterales</taxon>
        <taxon>Roseomonadaceae</taxon>
        <taxon>Roseomonas</taxon>
    </lineage>
</organism>
<dbReference type="RefSeq" id="WP_209376485.1">
    <property type="nucleotide sequence ID" value="NZ_JAGIZA010000020.1"/>
</dbReference>
<dbReference type="Pfam" id="PF07729">
    <property type="entry name" value="FCD"/>
    <property type="match status" value="1"/>
</dbReference>
<dbReference type="PANTHER" id="PTHR43537:SF5">
    <property type="entry name" value="UXU OPERON TRANSCRIPTIONAL REGULATOR"/>
    <property type="match status" value="1"/>
</dbReference>
<evidence type="ECO:0000259" key="4">
    <source>
        <dbReference type="PROSITE" id="PS50949"/>
    </source>
</evidence>
<dbReference type="InterPro" id="IPR036390">
    <property type="entry name" value="WH_DNA-bd_sf"/>
</dbReference>
<dbReference type="SUPFAM" id="SSF48008">
    <property type="entry name" value="GntR ligand-binding domain-like"/>
    <property type="match status" value="1"/>
</dbReference>
<evidence type="ECO:0000313" key="6">
    <source>
        <dbReference type="Proteomes" id="UP000677537"/>
    </source>
</evidence>
<dbReference type="SMART" id="SM00345">
    <property type="entry name" value="HTH_GNTR"/>
    <property type="match status" value="1"/>
</dbReference>
<gene>
    <name evidence="5" type="ORF">J5Y10_23090</name>
</gene>
<keyword evidence="6" id="KW-1185">Reference proteome</keyword>
<evidence type="ECO:0000256" key="3">
    <source>
        <dbReference type="ARBA" id="ARBA00023163"/>
    </source>
</evidence>
<keyword evidence="1" id="KW-0805">Transcription regulation</keyword>
<dbReference type="InterPro" id="IPR008920">
    <property type="entry name" value="TF_FadR/GntR_C"/>
</dbReference>
<dbReference type="Pfam" id="PF00392">
    <property type="entry name" value="GntR"/>
    <property type="match status" value="1"/>
</dbReference>
<dbReference type="SUPFAM" id="SSF46785">
    <property type="entry name" value="Winged helix' DNA-binding domain"/>
    <property type="match status" value="1"/>
</dbReference>
<accession>A0A940S9V6</accession>
<keyword evidence="3" id="KW-0804">Transcription</keyword>
<dbReference type="Gene3D" id="1.20.120.530">
    <property type="entry name" value="GntR ligand-binding domain-like"/>
    <property type="match status" value="1"/>
</dbReference>
<dbReference type="InterPro" id="IPR036388">
    <property type="entry name" value="WH-like_DNA-bd_sf"/>
</dbReference>
<comment type="caution">
    <text evidence="5">The sequence shown here is derived from an EMBL/GenBank/DDBJ whole genome shotgun (WGS) entry which is preliminary data.</text>
</comment>
<name>A0A940S9V6_9PROT</name>
<dbReference type="InterPro" id="IPR000524">
    <property type="entry name" value="Tscrpt_reg_HTH_GntR"/>
</dbReference>
<evidence type="ECO:0000256" key="1">
    <source>
        <dbReference type="ARBA" id="ARBA00023015"/>
    </source>
</evidence>
<proteinExistence type="predicted"/>
<dbReference type="CDD" id="cd07377">
    <property type="entry name" value="WHTH_GntR"/>
    <property type="match status" value="1"/>
</dbReference>
<dbReference type="PANTHER" id="PTHR43537">
    <property type="entry name" value="TRANSCRIPTIONAL REGULATOR, GNTR FAMILY"/>
    <property type="match status" value="1"/>
</dbReference>
<keyword evidence="2" id="KW-0238">DNA-binding</keyword>
<dbReference type="PROSITE" id="PS50949">
    <property type="entry name" value="HTH_GNTR"/>
    <property type="match status" value="1"/>
</dbReference>
<dbReference type="EMBL" id="JAGIZA010000020">
    <property type="protein sequence ID" value="MBP0495688.1"/>
    <property type="molecule type" value="Genomic_DNA"/>
</dbReference>
<sequence length="236" mass="26397">MRDEALLPAPGLRLSERVIERIGRLVEAGEVRRDARFPSERALETRWGVSRLVIREAFRALEVQGVVESRPGGGRFLRADRVPDLARLRRIRLETGRVPLLRLWEAREAVEAQAAALAALRATPAQRDAIARPLRLTEALAPEALRHTNVNAEFHLAIARACGNPVLEELIGDLISRSQAEGFRHLLEVEDWSALQAGHRPILDAIAARDPEAARRSMAEHFAALRRRLDRDDLPG</sequence>